<protein>
    <submittedName>
        <fullName evidence="1">Uncharacterized protein</fullName>
    </submittedName>
</protein>
<organism evidence="1">
    <name type="scientific">Cacopsylla melanoneura</name>
    <dbReference type="NCBI Taxonomy" id="428564"/>
    <lineage>
        <taxon>Eukaryota</taxon>
        <taxon>Metazoa</taxon>
        <taxon>Ecdysozoa</taxon>
        <taxon>Arthropoda</taxon>
        <taxon>Hexapoda</taxon>
        <taxon>Insecta</taxon>
        <taxon>Pterygota</taxon>
        <taxon>Neoptera</taxon>
        <taxon>Paraneoptera</taxon>
        <taxon>Hemiptera</taxon>
        <taxon>Sternorrhyncha</taxon>
        <taxon>Psylloidea</taxon>
        <taxon>Psyllidae</taxon>
        <taxon>Psyllinae</taxon>
        <taxon>Cacopsylla</taxon>
    </lineage>
</organism>
<dbReference type="AlphaFoldDB" id="A0A8D8Z8M4"/>
<proteinExistence type="predicted"/>
<dbReference type="EMBL" id="HBUF01443131">
    <property type="protein sequence ID" value="CAG6743093.1"/>
    <property type="molecule type" value="Transcribed_RNA"/>
</dbReference>
<sequence>MSSKIYVYPDPNCRNEESKVSQIVGSKLTISGTMEKKGTSFETQKIHKLAKRYDQKPSNVYICHEIILKQHIFTIYFGYVLMKIPRNIIFWISNFTFCSKMTCPDVVKSYFVE</sequence>
<reference evidence="1" key="1">
    <citation type="submission" date="2021-05" db="EMBL/GenBank/DDBJ databases">
        <authorList>
            <person name="Alioto T."/>
            <person name="Alioto T."/>
            <person name="Gomez Garrido J."/>
        </authorList>
    </citation>
    <scope>NUCLEOTIDE SEQUENCE</scope>
</reference>
<accession>A0A8D8Z8M4</accession>
<evidence type="ECO:0000313" key="1">
    <source>
        <dbReference type="EMBL" id="CAG6743093.1"/>
    </source>
</evidence>
<name>A0A8D8Z8M4_9HEMI</name>